<evidence type="ECO:0000256" key="1">
    <source>
        <dbReference type="SAM" id="MobiDB-lite"/>
    </source>
</evidence>
<feature type="compositionally biased region" description="Basic and acidic residues" evidence="1">
    <location>
        <begin position="926"/>
        <end position="935"/>
    </location>
</feature>
<sequence>MFASVLITLPSGGTYGVSRISDGSCRLEFDVEPVDTSRTSVMAWYIGTTHEMEKIKSGHRLALLYSLISASPSSPLPTIPSQDSVYVGTLRPMLEFWRNARSSPEHIVYLLNSKATDQPLSMDSLDPADARLATLFKIAGHDLGFVVSLVTVECELRGYVFSDWESMYGMKPPHGADWQKITDRNSKYGTIVTLDGTGISYGTKFGSVNECIPWDLTEDVERQEYDASKHGGEGSDRLSDHGKAVSRIRQYRRVALVVWRPRTEPARAHGTCNIALVCKDLMSVTAEIPRERYEEQIKTIIARFGEDSAVCSRSLCHAALTWMDSSLWIFAITHASDIGGLRIFGHHDTGSKKAWNAIEKFGFTVVAPALSIVLQKEPGVKSKLAFLRELHQRASLQHLSDSDSLVRSWISEETERTLNNFHLSRADALPEIIRELLKLNGVQYLENTLVPQMNEMAPANFLLELAHAIHQELSLDAAVRRRVAIEVGTTALSQIQLVAPPQLPSKEASRLRVHRDAGAEMLANVQHTLRCLSGLDELCSVVLKQVIDIQDWEDIQVQEHVHHVMLLLPFITDAFANSSLANPPIRSVITSLLDLVIQYHWTDDIARLAEAVVALARKDATRAILSSWIATDPEHLAGEGPLLQILVEQLCCLYESNKRRSSRAQISHLVVSLTGIYVSRPDVQKDGTKILRAIDAYLRIGSSDDMLDELLKRCSVFEGQNDEGFLFGVLLPLLFPLIDLGHRHDDLEALAPAIQSIFLAWAKLLGPRPEKIEGILGLQRWHCRCSPCKTAIGLLKATACQTSMIRNLSSQEVQHVDENIKTYFPEDVTTVAQDTSINLQLKGAFAEYLNWNLTYRKGKCAKLVKDYEHILPQVLGSHYMEIMVALKGTSAAKSLPPADVFLLNPVAVEAAVFDMDDGSRTMANSRQDEHERNDGDTPPPAKRRRTKA</sequence>
<evidence type="ECO:0000313" key="2">
    <source>
        <dbReference type="EMBL" id="TCD68478.1"/>
    </source>
</evidence>
<dbReference type="EMBL" id="RWJN01000065">
    <property type="protein sequence ID" value="TCD68478.1"/>
    <property type="molecule type" value="Genomic_DNA"/>
</dbReference>
<name>A0A4R0RWU0_9APHY</name>
<keyword evidence="3" id="KW-1185">Reference proteome</keyword>
<gene>
    <name evidence="2" type="ORF">EIP91_010653</name>
</gene>
<proteinExistence type="predicted"/>
<reference evidence="2 3" key="1">
    <citation type="submission" date="2018-11" db="EMBL/GenBank/DDBJ databases">
        <title>Genome assembly of Steccherinum ochraceum LE-BIN_3174, the white-rot fungus of the Steccherinaceae family (The Residual Polyporoid clade, Polyporales, Basidiomycota).</title>
        <authorList>
            <person name="Fedorova T.V."/>
            <person name="Glazunova O.A."/>
            <person name="Landesman E.O."/>
            <person name="Moiseenko K.V."/>
            <person name="Psurtseva N.V."/>
            <person name="Savinova O.S."/>
            <person name="Shakhova N.V."/>
            <person name="Tyazhelova T.V."/>
            <person name="Vasina D.V."/>
        </authorList>
    </citation>
    <scope>NUCLEOTIDE SEQUENCE [LARGE SCALE GENOMIC DNA]</scope>
    <source>
        <strain evidence="2 3">LE-BIN_3174</strain>
    </source>
</reference>
<protein>
    <submittedName>
        <fullName evidence="2">Uncharacterized protein</fullName>
    </submittedName>
</protein>
<accession>A0A4R0RWU0</accession>
<dbReference type="AlphaFoldDB" id="A0A4R0RWU0"/>
<organism evidence="2 3">
    <name type="scientific">Steccherinum ochraceum</name>
    <dbReference type="NCBI Taxonomy" id="92696"/>
    <lineage>
        <taxon>Eukaryota</taxon>
        <taxon>Fungi</taxon>
        <taxon>Dikarya</taxon>
        <taxon>Basidiomycota</taxon>
        <taxon>Agaricomycotina</taxon>
        <taxon>Agaricomycetes</taxon>
        <taxon>Polyporales</taxon>
        <taxon>Steccherinaceae</taxon>
        <taxon>Steccherinum</taxon>
    </lineage>
</organism>
<evidence type="ECO:0000313" key="3">
    <source>
        <dbReference type="Proteomes" id="UP000292702"/>
    </source>
</evidence>
<comment type="caution">
    <text evidence="2">The sequence shown here is derived from an EMBL/GenBank/DDBJ whole genome shotgun (WGS) entry which is preliminary data.</text>
</comment>
<feature type="region of interest" description="Disordered" evidence="1">
    <location>
        <begin position="917"/>
        <end position="948"/>
    </location>
</feature>
<dbReference type="Proteomes" id="UP000292702">
    <property type="component" value="Unassembled WGS sequence"/>
</dbReference>